<feature type="domain" description="Putative nitroreductase TM1586" evidence="4">
    <location>
        <begin position="8"/>
        <end position="226"/>
    </location>
</feature>
<accession>A0A9D2GF88</accession>
<dbReference type="Pfam" id="PF14512">
    <property type="entry name" value="TM1586_NiRdase"/>
    <property type="match status" value="1"/>
</dbReference>
<comment type="caution">
    <text evidence="5">The sequence shown here is derived from an EMBL/GenBank/DDBJ whole genome shotgun (WGS) entry which is preliminary data.</text>
</comment>
<keyword evidence="1" id="KW-0285">Flavoprotein</keyword>
<evidence type="ECO:0000259" key="4">
    <source>
        <dbReference type="Pfam" id="PF14512"/>
    </source>
</evidence>
<dbReference type="Proteomes" id="UP000824101">
    <property type="component" value="Unassembled WGS sequence"/>
</dbReference>
<protein>
    <submittedName>
        <fullName evidence="5">Nitroreductase family protein</fullName>
    </submittedName>
</protein>
<evidence type="ECO:0000313" key="5">
    <source>
        <dbReference type="EMBL" id="HIZ78634.1"/>
    </source>
</evidence>
<reference evidence="5" key="2">
    <citation type="submission" date="2021-04" db="EMBL/GenBank/DDBJ databases">
        <authorList>
            <person name="Gilroy R."/>
        </authorList>
    </citation>
    <scope>NUCLEOTIDE SEQUENCE</scope>
    <source>
        <strain evidence="5">ChiBcec1-1093</strain>
    </source>
</reference>
<dbReference type="AlphaFoldDB" id="A0A9D2GF88"/>
<evidence type="ECO:0000313" key="6">
    <source>
        <dbReference type="Proteomes" id="UP000824101"/>
    </source>
</evidence>
<dbReference type="Gene3D" id="3.40.109.10">
    <property type="entry name" value="NADH Oxidase"/>
    <property type="match status" value="1"/>
</dbReference>
<dbReference type="InterPro" id="IPR000415">
    <property type="entry name" value="Nitroreductase-like"/>
</dbReference>
<dbReference type="InterPro" id="IPR029478">
    <property type="entry name" value="TM1586_NiRdase"/>
</dbReference>
<evidence type="ECO:0000256" key="3">
    <source>
        <dbReference type="ARBA" id="ARBA00023002"/>
    </source>
</evidence>
<evidence type="ECO:0000256" key="2">
    <source>
        <dbReference type="ARBA" id="ARBA00022643"/>
    </source>
</evidence>
<dbReference type="EMBL" id="DXBC01000040">
    <property type="protein sequence ID" value="HIZ78634.1"/>
    <property type="molecule type" value="Genomic_DNA"/>
</dbReference>
<dbReference type="CDD" id="cd02062">
    <property type="entry name" value="Nitro_FMN_reductase"/>
    <property type="match status" value="1"/>
</dbReference>
<keyword evidence="3" id="KW-0560">Oxidoreductase</keyword>
<proteinExistence type="predicted"/>
<dbReference type="GO" id="GO:0016491">
    <property type="term" value="F:oxidoreductase activity"/>
    <property type="evidence" value="ECO:0007669"/>
    <property type="project" value="UniProtKB-KW"/>
</dbReference>
<evidence type="ECO:0000256" key="1">
    <source>
        <dbReference type="ARBA" id="ARBA00022630"/>
    </source>
</evidence>
<name>A0A9D2GF88_9FIRM</name>
<keyword evidence="2" id="KW-0288">FMN</keyword>
<dbReference type="SUPFAM" id="SSF55469">
    <property type="entry name" value="FMN-dependent nitroreductase-like"/>
    <property type="match status" value="1"/>
</dbReference>
<dbReference type="PANTHER" id="PTHR23026">
    <property type="entry name" value="NADPH NITROREDUCTASE"/>
    <property type="match status" value="1"/>
</dbReference>
<gene>
    <name evidence="5" type="ORF">IAA17_02445</name>
</gene>
<organism evidence="5 6">
    <name type="scientific">Candidatus Lachnoclostridium stercorigallinarum</name>
    <dbReference type="NCBI Taxonomy" id="2838634"/>
    <lineage>
        <taxon>Bacteria</taxon>
        <taxon>Bacillati</taxon>
        <taxon>Bacillota</taxon>
        <taxon>Clostridia</taxon>
        <taxon>Lachnospirales</taxon>
        <taxon>Lachnospiraceae</taxon>
    </lineage>
</organism>
<dbReference type="PANTHER" id="PTHR23026:SF90">
    <property type="entry name" value="IODOTYROSINE DEIODINASE 1"/>
    <property type="match status" value="1"/>
</dbReference>
<reference evidence="5" key="1">
    <citation type="journal article" date="2021" name="PeerJ">
        <title>Extensive microbial diversity within the chicken gut microbiome revealed by metagenomics and culture.</title>
        <authorList>
            <person name="Gilroy R."/>
            <person name="Ravi A."/>
            <person name="Getino M."/>
            <person name="Pursley I."/>
            <person name="Horton D.L."/>
            <person name="Alikhan N.F."/>
            <person name="Baker D."/>
            <person name="Gharbi K."/>
            <person name="Hall N."/>
            <person name="Watson M."/>
            <person name="Adriaenssens E.M."/>
            <person name="Foster-Nyarko E."/>
            <person name="Jarju S."/>
            <person name="Secka A."/>
            <person name="Antonio M."/>
            <person name="Oren A."/>
            <person name="Chaudhuri R.R."/>
            <person name="La Ragione R."/>
            <person name="Hildebrand F."/>
            <person name="Pallen M.J."/>
        </authorList>
    </citation>
    <scope>NUCLEOTIDE SEQUENCE</scope>
    <source>
        <strain evidence="5">ChiBcec1-1093</strain>
    </source>
</reference>
<sequence length="290" mass="32608">MDYYNLAIKRESTRSFKKRPISNRQLTELQNYLPRCRRLIPEIRTDITILGADTASVLKDAVGYFGLMIEAPNYLLVSSSPHEYAMENAGFMGEDLVLKLTELEVESCWITIQNPLEVKNRLHLPEDMVPMALVAFGNATVMLPSSRLDIKSVSDISIKQRTGFVAPKLAVRHAVLAKDWKENPELASLPLNSGIYQAFISACCSPSYLNLQPYRFILDGDTTLLVCLPDDQTAPDDARLNAGIAMLHYAGVIEKYYASDRGWVMGAPEDREYQLPEGAWIAGYYQIKIH</sequence>
<dbReference type="InterPro" id="IPR050627">
    <property type="entry name" value="Nitroreductase/BluB"/>
</dbReference>